<evidence type="ECO:0000259" key="2">
    <source>
        <dbReference type="Pfam" id="PF13579"/>
    </source>
</evidence>
<dbReference type="InterPro" id="IPR050194">
    <property type="entry name" value="Glycosyltransferase_grp1"/>
</dbReference>
<dbReference type="Pfam" id="PF00534">
    <property type="entry name" value="Glycos_transf_1"/>
    <property type="match status" value="1"/>
</dbReference>
<dbReference type="InterPro" id="IPR028098">
    <property type="entry name" value="Glyco_trans_4-like_N"/>
</dbReference>
<feature type="domain" description="Glycosyltransferase subfamily 4-like N-terminal" evidence="2">
    <location>
        <begin position="20"/>
        <end position="182"/>
    </location>
</feature>
<dbReference type="AlphaFoldDB" id="A0A4Z0AY20"/>
<keyword evidence="4" id="KW-1185">Reference proteome</keyword>
<evidence type="ECO:0000259" key="1">
    <source>
        <dbReference type="Pfam" id="PF00534"/>
    </source>
</evidence>
<accession>A0A4Z0AY20</accession>
<sequence length="391" mass="43070">MTTRILVLSYYFPPDLSASRAQALVNALLAHDEVEIDVVTTRPNRYRSYRPGDDHTPCPPALSVTRVGLPPWSCGLLGQALGFAHYAFGVHRAIRGKPYDVIVATSSRLMTAALAASITRKTQVPLYLDIRDIFVDVLPELFPGRLGKVLAGLFRRVEALTLQRAAHVNLVSPGFLDYFSTRYPHKTFSTHTNGVDELFRQPVCSAGTTNAPNAPLNIVYAGNIGVGQGLEKILPQLAERLAGKACFYVIGDGNTRNKLRQALKRRQVYNVELIPPMPRERLIHYYQRADVLFLHLNDFKAFLKVIPSKLFEYAATGKPILAGLDGYAKAFTLHCISNASVFAPTNPDAAVAALAKLSLTATDRSAFIHDYARASIQQRMAIDILKTGNPK</sequence>
<name>A0A4Z0AY20_9PSED</name>
<keyword evidence="3" id="KW-0808">Transferase</keyword>
<protein>
    <submittedName>
        <fullName evidence="3">Glycosyltransferase WbuB</fullName>
    </submittedName>
</protein>
<comment type="caution">
    <text evidence="3">The sequence shown here is derived from an EMBL/GenBank/DDBJ whole genome shotgun (WGS) entry which is preliminary data.</text>
</comment>
<proteinExistence type="predicted"/>
<dbReference type="CDD" id="cd03794">
    <property type="entry name" value="GT4_WbuB-like"/>
    <property type="match status" value="1"/>
</dbReference>
<dbReference type="PANTHER" id="PTHR45947:SF3">
    <property type="entry name" value="SULFOQUINOVOSYL TRANSFERASE SQD2"/>
    <property type="match status" value="1"/>
</dbReference>
<dbReference type="EMBL" id="QUZU01000006">
    <property type="protein sequence ID" value="TFY90818.1"/>
    <property type="molecule type" value="Genomic_DNA"/>
</dbReference>
<evidence type="ECO:0000313" key="4">
    <source>
        <dbReference type="Proteomes" id="UP000297391"/>
    </source>
</evidence>
<dbReference type="GO" id="GO:0016757">
    <property type="term" value="F:glycosyltransferase activity"/>
    <property type="evidence" value="ECO:0007669"/>
    <property type="project" value="InterPro"/>
</dbReference>
<dbReference type="RefSeq" id="WP_135288591.1">
    <property type="nucleotide sequence ID" value="NZ_QUZU01000006.1"/>
</dbReference>
<dbReference type="Gene3D" id="3.40.50.2000">
    <property type="entry name" value="Glycogen Phosphorylase B"/>
    <property type="match status" value="2"/>
</dbReference>
<dbReference type="Pfam" id="PF13579">
    <property type="entry name" value="Glyco_trans_4_4"/>
    <property type="match status" value="1"/>
</dbReference>
<feature type="domain" description="Glycosyl transferase family 1" evidence="1">
    <location>
        <begin position="230"/>
        <end position="364"/>
    </location>
</feature>
<reference evidence="3 4" key="1">
    <citation type="journal article" date="2019" name="Syst. Appl. Microbiol.">
        <title>New species of pathogenic Pseudomonas isolated from citrus in Tunisia: Proposal of Pseudomonas kairouanensis sp. nov. and Pseudomonas nabeulensis sp. nov.</title>
        <authorList>
            <person name="Oueslati M."/>
            <person name="Mulet M."/>
            <person name="Gomila M."/>
            <person name="Berge O."/>
            <person name="Hajlaoui M.R."/>
            <person name="Lalucat J."/>
            <person name="Sadfi-Zouaoui N."/>
            <person name="Garcia-Valdes E."/>
        </authorList>
    </citation>
    <scope>NUCLEOTIDE SEQUENCE [LARGE SCALE GENOMIC DNA]</scope>
    <source>
        <strain evidence="3 4">KC12</strain>
    </source>
</reference>
<dbReference type="InterPro" id="IPR001296">
    <property type="entry name" value="Glyco_trans_1"/>
</dbReference>
<organism evidence="3 4">
    <name type="scientific">Pseudomonas kairouanensis</name>
    <dbReference type="NCBI Taxonomy" id="2293832"/>
    <lineage>
        <taxon>Bacteria</taxon>
        <taxon>Pseudomonadati</taxon>
        <taxon>Pseudomonadota</taxon>
        <taxon>Gammaproteobacteria</taxon>
        <taxon>Pseudomonadales</taxon>
        <taxon>Pseudomonadaceae</taxon>
        <taxon>Pseudomonas</taxon>
    </lineage>
</organism>
<dbReference type="Proteomes" id="UP000297391">
    <property type="component" value="Unassembled WGS sequence"/>
</dbReference>
<evidence type="ECO:0000313" key="3">
    <source>
        <dbReference type="EMBL" id="TFY90818.1"/>
    </source>
</evidence>
<gene>
    <name evidence="3" type="ORF">DYL59_07495</name>
</gene>
<dbReference type="SUPFAM" id="SSF53756">
    <property type="entry name" value="UDP-Glycosyltransferase/glycogen phosphorylase"/>
    <property type="match status" value="1"/>
</dbReference>
<dbReference type="PANTHER" id="PTHR45947">
    <property type="entry name" value="SULFOQUINOVOSYL TRANSFERASE SQD2"/>
    <property type="match status" value="1"/>
</dbReference>
<dbReference type="OrthoDB" id="9787293at2"/>